<reference evidence="3 5" key="1">
    <citation type="submission" date="2020-01" db="EMBL/GenBank/DDBJ databases">
        <title>Insect and environment-associated Actinomycetes.</title>
        <authorList>
            <person name="Currrie C."/>
            <person name="Chevrette M."/>
            <person name="Carlson C."/>
            <person name="Stubbendieck R."/>
            <person name="Wendt-Pienkowski E."/>
        </authorList>
    </citation>
    <scope>NUCLEOTIDE SEQUENCE</scope>
    <source>
        <strain evidence="3">SID505</strain>
        <strain evidence="4 5">SID7903</strain>
    </source>
</reference>
<gene>
    <name evidence="3" type="ORF">G3I43_04930</name>
    <name evidence="4" type="ORF">G3I58_08000</name>
</gene>
<dbReference type="EMBL" id="JAAGMK010000125">
    <property type="protein sequence ID" value="NEB83530.1"/>
    <property type="molecule type" value="Genomic_DNA"/>
</dbReference>
<feature type="compositionally biased region" description="Low complexity" evidence="1">
    <location>
        <begin position="145"/>
        <end position="154"/>
    </location>
</feature>
<accession>A0A6G3SKX9</accession>
<dbReference type="GO" id="GO:0016747">
    <property type="term" value="F:acyltransferase activity, transferring groups other than amino-acyl groups"/>
    <property type="evidence" value="ECO:0007669"/>
    <property type="project" value="InterPro"/>
</dbReference>
<evidence type="ECO:0000313" key="4">
    <source>
        <dbReference type="EMBL" id="NEB97929.1"/>
    </source>
</evidence>
<proteinExistence type="predicted"/>
<comment type="caution">
    <text evidence="3">The sequence shown here is derived from an EMBL/GenBank/DDBJ whole genome shotgun (WGS) entry which is preliminary data.</text>
</comment>
<dbReference type="SUPFAM" id="SSF55729">
    <property type="entry name" value="Acyl-CoA N-acyltransferases (Nat)"/>
    <property type="match status" value="1"/>
</dbReference>
<protein>
    <submittedName>
        <fullName evidence="3">GNAT family N-acetyltransferase</fullName>
    </submittedName>
</protein>
<dbReference type="Pfam" id="PF00583">
    <property type="entry name" value="Acetyltransf_1"/>
    <property type="match status" value="1"/>
</dbReference>
<name>A0A6G3SKX9_STRAQ</name>
<dbReference type="Gene3D" id="3.40.630.90">
    <property type="match status" value="1"/>
</dbReference>
<organism evidence="3">
    <name type="scientific">Streptomyces anulatus</name>
    <name type="common">Streptomyces chrysomallus</name>
    <dbReference type="NCBI Taxonomy" id="1892"/>
    <lineage>
        <taxon>Bacteria</taxon>
        <taxon>Bacillati</taxon>
        <taxon>Actinomycetota</taxon>
        <taxon>Actinomycetes</taxon>
        <taxon>Kitasatosporales</taxon>
        <taxon>Streptomycetaceae</taxon>
        <taxon>Streptomyces</taxon>
    </lineage>
</organism>
<evidence type="ECO:0000313" key="5">
    <source>
        <dbReference type="Proteomes" id="UP000470951"/>
    </source>
</evidence>
<dbReference type="RefSeq" id="WP_164220800.1">
    <property type="nucleotide sequence ID" value="NZ_JAAGMK010000125.1"/>
</dbReference>
<dbReference type="InterPro" id="IPR016181">
    <property type="entry name" value="Acyl_CoA_acyltransferase"/>
</dbReference>
<dbReference type="Pfam" id="PF18014">
    <property type="entry name" value="Acetyltransf_18"/>
    <property type="match status" value="1"/>
</dbReference>
<dbReference type="Proteomes" id="UP000470951">
    <property type="component" value="Unassembled WGS sequence"/>
</dbReference>
<dbReference type="AlphaFoldDB" id="A0A6G3SKX9"/>
<keyword evidence="3" id="KW-0808">Transferase</keyword>
<dbReference type="InterPro" id="IPR041496">
    <property type="entry name" value="YitH/HolE_GNAT"/>
</dbReference>
<dbReference type="InterPro" id="IPR000182">
    <property type="entry name" value="GNAT_dom"/>
</dbReference>
<dbReference type="PANTHER" id="PTHR47237:SF2">
    <property type="entry name" value="BLL4206 PROTEIN"/>
    <property type="match status" value="1"/>
</dbReference>
<dbReference type="EMBL" id="JAAGMS010000084">
    <property type="protein sequence ID" value="NEB97929.1"/>
    <property type="molecule type" value="Genomic_DNA"/>
</dbReference>
<evidence type="ECO:0000256" key="1">
    <source>
        <dbReference type="SAM" id="MobiDB-lite"/>
    </source>
</evidence>
<evidence type="ECO:0000259" key="2">
    <source>
        <dbReference type="PROSITE" id="PS51186"/>
    </source>
</evidence>
<feature type="region of interest" description="Disordered" evidence="1">
    <location>
        <begin position="137"/>
        <end position="165"/>
    </location>
</feature>
<dbReference type="InterPro" id="IPR052729">
    <property type="entry name" value="Acyl/Acetyltrans_Enzymes"/>
</dbReference>
<evidence type="ECO:0000313" key="3">
    <source>
        <dbReference type="EMBL" id="NEB83530.1"/>
    </source>
</evidence>
<feature type="domain" description="N-acetyltransferase" evidence="2">
    <location>
        <begin position="12"/>
        <end position="145"/>
    </location>
</feature>
<feature type="compositionally biased region" description="Polar residues" evidence="1">
    <location>
        <begin position="155"/>
        <end position="164"/>
    </location>
</feature>
<dbReference type="Gene3D" id="3.40.630.30">
    <property type="match status" value="1"/>
</dbReference>
<dbReference type="PROSITE" id="PS51186">
    <property type="entry name" value="GNAT"/>
    <property type="match status" value="2"/>
</dbReference>
<sequence>MHSPSPHSLVDLPIRRLDRGDLVPCADLCEDRGWPRDEHRWGLLLSAGTGYGIDAPDGKGLAATCLTMPYGSDLIAVGMLLVAGRYGRRGLARRLMRHVMEAVGDTPLALYATELGQPLYEDLGFSSVGRAERVSGRFVAGGPDGSPSASPSRPNTAPRSSVTTRPAAADDLQALVRLDLPVFGADRTHLLARLPAFADRLQVAEVDGELVGYAALWPSGQTEVVGPLVARDTVTAQALIVALAATTDRPLRADVDARHKELLGWLLESGLKSSPGTTVMTYGIPDLPGDAARRFAPLTLATG</sequence>
<feature type="domain" description="N-acetyltransferase" evidence="2">
    <location>
        <begin position="162"/>
        <end position="285"/>
    </location>
</feature>
<dbReference type="PANTHER" id="PTHR47237">
    <property type="entry name" value="SLL0310 PROTEIN"/>
    <property type="match status" value="1"/>
</dbReference>